<sequence length="952" mass="102674">MNNKIKSPAQAYGMQPTPVALACALLMLGTGGSAAAQETTNVPAVETVQATNGPMKTVTVTGIRSGIEAAISIKKNANSIVEAVSAEDIGKLPDSTVAESVSRLSGVTVQRDKETGKASQVSVRGLSPSFNGSLLNGREQASTGEDRAPQFELFPAELTGSVLVYKTPTASLVGQGLAATIDLRTLRPLEFGKRVMAASYRKERIGVDAGGEEGSGNRKTLSYIDQFANRTLGVSFGLTSFKQDNGDELLFDTWGGYAPKYNYDGTDVIVPGGFKSDSTHKYLTRDSATLTLQYKPNANFKTTVDTFYSYGTENSRTVGLEGAIALNAGIYDPDGVLSNPTIANGVATSGTFSNYKGDIRNIKYRGNDKFKSIGWNTEWKTGDWRIEGDIGHSSGFRHNFQYETTAGQPGNTPAAQLGSISWTGFNGTNFTDVKYKPSLDYTDRAIMKLTDVDGWGGGPATPQAGYYSSNMIKDKLNTFRLTLHRELEWGPVVGAHVGVNATRRDKVRWGDGEGRLSVLGADGYAAATMPGTETSIAGPVGIRVASVDPTGTLGSIYGLNTWVDATVLSRDWKVKEDVDTLYGMADLDGKLYGIPYTGNIGVQVLRTRQTGSGVSVDQSHCTGITVDTCLFSVVSDGDNYTNVLPSLNLAFDLGNEQVLRIGAGKQIARANMDYMRNGLTFGVPPSSPYKDISLEGNGGNPKLRPFAARSFDLSYEKYFANRAYVAAAFFFKKLDNYIINSPRLFDFAPYVSPTTALPTTGAYKGSTIGFLTQPTNGHGGTMRGIELAANMPFALLWKPLDGFGATLNYSYTDTNVSLPTVGFKGPNNQPVFANDVSSITLPGLSRDVASMRLYFEKAGFQISYTMRYRSAYVGQIKDYRSDSQLTNIRSESIADVQASYEFQNGPLKGVSVFVQGNNLTNTPFDEFTKDPNTITQTKKYGKFYAAGVTYKF</sequence>
<dbReference type="InterPro" id="IPR010104">
    <property type="entry name" value="TonB_rcpt_bac"/>
</dbReference>
<evidence type="ECO:0000313" key="7">
    <source>
        <dbReference type="EMBL" id="NIA52531.1"/>
    </source>
</evidence>
<evidence type="ECO:0000256" key="4">
    <source>
        <dbReference type="ARBA" id="ARBA00023237"/>
    </source>
</evidence>
<evidence type="ECO:0000259" key="6">
    <source>
        <dbReference type="Pfam" id="PF07715"/>
    </source>
</evidence>
<dbReference type="PROSITE" id="PS51257">
    <property type="entry name" value="PROKAR_LIPOPROTEIN"/>
    <property type="match status" value="1"/>
</dbReference>
<dbReference type="PANTHER" id="PTHR40980">
    <property type="entry name" value="PLUG DOMAIN-CONTAINING PROTEIN"/>
    <property type="match status" value="1"/>
</dbReference>
<keyword evidence="8" id="KW-1185">Reference proteome</keyword>
<evidence type="ECO:0000256" key="5">
    <source>
        <dbReference type="SAM" id="SignalP"/>
    </source>
</evidence>
<evidence type="ECO:0000256" key="1">
    <source>
        <dbReference type="ARBA" id="ARBA00004442"/>
    </source>
</evidence>
<comment type="caution">
    <text evidence="7">The sequence shown here is derived from an EMBL/GenBank/DDBJ whole genome shotgun (WGS) entry which is preliminary data.</text>
</comment>
<protein>
    <submittedName>
        <fullName evidence="7">TonB-dependent receptor</fullName>
    </submittedName>
</protein>
<dbReference type="EMBL" id="JAAQOM010000001">
    <property type="protein sequence ID" value="NIA52531.1"/>
    <property type="molecule type" value="Genomic_DNA"/>
</dbReference>
<keyword evidence="5" id="KW-0732">Signal</keyword>
<proteinExistence type="inferred from homology"/>
<dbReference type="InterPro" id="IPR037066">
    <property type="entry name" value="Plug_dom_sf"/>
</dbReference>
<organism evidence="7 8">
    <name type="scientific">Telluria antibiotica</name>
    <dbReference type="NCBI Taxonomy" id="2717319"/>
    <lineage>
        <taxon>Bacteria</taxon>
        <taxon>Pseudomonadati</taxon>
        <taxon>Pseudomonadota</taxon>
        <taxon>Betaproteobacteria</taxon>
        <taxon>Burkholderiales</taxon>
        <taxon>Oxalobacteraceae</taxon>
        <taxon>Telluria group</taxon>
        <taxon>Telluria</taxon>
    </lineage>
</organism>
<dbReference type="InterPro" id="IPR012910">
    <property type="entry name" value="Plug_dom"/>
</dbReference>
<name>A0ABX0P5P3_9BURK</name>
<evidence type="ECO:0000256" key="2">
    <source>
        <dbReference type="ARBA" id="ARBA00009810"/>
    </source>
</evidence>
<keyword evidence="4" id="KW-0998">Cell outer membrane</keyword>
<reference evidence="7 8" key="1">
    <citation type="submission" date="2020-03" db="EMBL/GenBank/DDBJ databases">
        <title>Genome sequence of strain Massilia sp. TW-1.</title>
        <authorList>
            <person name="Chaudhary D.K."/>
        </authorList>
    </citation>
    <scope>NUCLEOTIDE SEQUENCE [LARGE SCALE GENOMIC DNA]</scope>
    <source>
        <strain evidence="7 8">TW-1</strain>
    </source>
</reference>
<evidence type="ECO:0000256" key="3">
    <source>
        <dbReference type="ARBA" id="ARBA00023136"/>
    </source>
</evidence>
<comment type="subcellular location">
    <subcellularLocation>
        <location evidence="1">Cell outer membrane</location>
    </subcellularLocation>
</comment>
<dbReference type="RefSeq" id="WP_166856126.1">
    <property type="nucleotide sequence ID" value="NZ_JAAQOM010000001.1"/>
</dbReference>
<gene>
    <name evidence="7" type="ORF">HAV22_02530</name>
</gene>
<feature type="domain" description="TonB-dependent receptor plug" evidence="6">
    <location>
        <begin position="75"/>
        <end position="178"/>
    </location>
</feature>
<accession>A0ABX0P5P3</accession>
<keyword evidence="7" id="KW-0675">Receptor</keyword>
<dbReference type="SUPFAM" id="SSF56935">
    <property type="entry name" value="Porins"/>
    <property type="match status" value="1"/>
</dbReference>
<keyword evidence="3" id="KW-0472">Membrane</keyword>
<dbReference type="NCBIfam" id="TIGR01782">
    <property type="entry name" value="TonB-Xanth-Caul"/>
    <property type="match status" value="1"/>
</dbReference>
<evidence type="ECO:0000313" key="8">
    <source>
        <dbReference type="Proteomes" id="UP000716322"/>
    </source>
</evidence>
<dbReference type="Gene3D" id="2.40.170.20">
    <property type="entry name" value="TonB-dependent receptor, beta-barrel domain"/>
    <property type="match status" value="1"/>
</dbReference>
<dbReference type="Gene3D" id="2.170.130.10">
    <property type="entry name" value="TonB-dependent receptor, plug domain"/>
    <property type="match status" value="1"/>
</dbReference>
<feature type="signal peptide" evidence="5">
    <location>
        <begin position="1"/>
        <end position="35"/>
    </location>
</feature>
<feature type="chain" id="PRO_5046089374" evidence="5">
    <location>
        <begin position="36"/>
        <end position="952"/>
    </location>
</feature>
<dbReference type="Pfam" id="PF07715">
    <property type="entry name" value="Plug"/>
    <property type="match status" value="1"/>
</dbReference>
<dbReference type="Proteomes" id="UP000716322">
    <property type="component" value="Unassembled WGS sequence"/>
</dbReference>
<dbReference type="PANTHER" id="PTHR40980:SF3">
    <property type="entry name" value="TONB-DEPENDENT RECEPTOR-LIKE BETA-BARREL DOMAIN-CONTAINING PROTEIN"/>
    <property type="match status" value="1"/>
</dbReference>
<dbReference type="InterPro" id="IPR036942">
    <property type="entry name" value="Beta-barrel_TonB_sf"/>
</dbReference>
<comment type="similarity">
    <text evidence="2">Belongs to the TonB-dependent receptor family.</text>
</comment>